<dbReference type="InterPro" id="IPR015421">
    <property type="entry name" value="PyrdxlP-dep_Trfase_major"/>
</dbReference>
<dbReference type="InterPro" id="IPR000653">
    <property type="entry name" value="DegT/StrS_aminotransferase"/>
</dbReference>
<comment type="similarity">
    <text evidence="2 5">Belongs to the DegT/DnrJ/EryC1 family.</text>
</comment>
<evidence type="ECO:0000256" key="1">
    <source>
        <dbReference type="ARBA" id="ARBA00022898"/>
    </source>
</evidence>
<dbReference type="PIRSF" id="PIRSF000390">
    <property type="entry name" value="PLP_StrS"/>
    <property type="match status" value="1"/>
</dbReference>
<comment type="caution">
    <text evidence="6">The sequence shown here is derived from an EMBL/GenBank/DDBJ whole genome shotgun (WGS) entry which is preliminary data.</text>
</comment>
<dbReference type="EMBL" id="AECZ01000033">
    <property type="protein sequence ID" value="EFL49757.1"/>
    <property type="molecule type" value="Genomic_DNA"/>
</dbReference>
<dbReference type="InterPro" id="IPR015422">
    <property type="entry name" value="PyrdxlP-dep_Trfase_small"/>
</dbReference>
<dbReference type="Pfam" id="PF01041">
    <property type="entry name" value="DegT_DnrJ_EryC1"/>
    <property type="match status" value="1"/>
</dbReference>
<evidence type="ECO:0000256" key="4">
    <source>
        <dbReference type="PIRSR" id="PIRSR000390-2"/>
    </source>
</evidence>
<organism evidence="6 7">
    <name type="scientific">Solidesulfovibrio fructosivorans JJ]</name>
    <dbReference type="NCBI Taxonomy" id="596151"/>
    <lineage>
        <taxon>Bacteria</taxon>
        <taxon>Pseudomonadati</taxon>
        <taxon>Thermodesulfobacteriota</taxon>
        <taxon>Desulfovibrionia</taxon>
        <taxon>Desulfovibrionales</taxon>
        <taxon>Desulfovibrionaceae</taxon>
        <taxon>Solidesulfovibrio</taxon>
    </lineage>
</organism>
<keyword evidence="7" id="KW-1185">Reference proteome</keyword>
<dbReference type="GO" id="GO:0047310">
    <property type="term" value="F:glutamine-scyllo-inositol transaminase activity"/>
    <property type="evidence" value="ECO:0007669"/>
    <property type="project" value="UniProtKB-EC"/>
</dbReference>
<accession>E1K0R9</accession>
<evidence type="ECO:0000256" key="5">
    <source>
        <dbReference type="RuleBase" id="RU004508"/>
    </source>
</evidence>
<keyword evidence="6" id="KW-0032">Aminotransferase</keyword>
<dbReference type="OrthoDB" id="9766188at2"/>
<dbReference type="PANTHER" id="PTHR30244:SF36">
    <property type="entry name" value="3-OXO-GLUCOSE-6-PHOSPHATE:GLUTAMATE AMINOTRANSFERASE"/>
    <property type="match status" value="1"/>
</dbReference>
<gene>
    <name evidence="6" type="ORF">DesfrDRAFT_3469</name>
</gene>
<reference evidence="6 7" key="1">
    <citation type="submission" date="2010-08" db="EMBL/GenBank/DDBJ databases">
        <title>The draft genome of Desulfovibrio fructosovorans JJ.</title>
        <authorList>
            <consortium name="US DOE Joint Genome Institute (JGI-PGF)"/>
            <person name="Lucas S."/>
            <person name="Copeland A."/>
            <person name="Lapidus A."/>
            <person name="Cheng J.-F."/>
            <person name="Bruce D."/>
            <person name="Goodwin L."/>
            <person name="Pitluck S."/>
            <person name="Land M.L."/>
            <person name="Hauser L."/>
            <person name="Chang Y.-J."/>
            <person name="Jeffries C."/>
            <person name="Wall J.D."/>
            <person name="Stahl D.A."/>
            <person name="Arkin A.P."/>
            <person name="Dehal P."/>
            <person name="Stolyar S.M."/>
            <person name="Hazen T.C."/>
            <person name="Woyke T.J."/>
        </authorList>
    </citation>
    <scope>NUCLEOTIDE SEQUENCE [LARGE SCALE GENOMIC DNA]</scope>
    <source>
        <strain evidence="6 7">JJ</strain>
    </source>
</reference>
<dbReference type="RefSeq" id="WP_005996022.1">
    <property type="nucleotide sequence ID" value="NZ_AECZ01000033.1"/>
</dbReference>
<dbReference type="GO" id="GO:0000271">
    <property type="term" value="P:polysaccharide biosynthetic process"/>
    <property type="evidence" value="ECO:0007669"/>
    <property type="project" value="TreeGrafter"/>
</dbReference>
<dbReference type="eggNOG" id="COG0399">
    <property type="taxonomic scope" value="Bacteria"/>
</dbReference>
<dbReference type="Gene3D" id="3.90.1150.10">
    <property type="entry name" value="Aspartate Aminotransferase, domain 1"/>
    <property type="match status" value="1"/>
</dbReference>
<feature type="active site" description="Proton acceptor" evidence="3">
    <location>
        <position position="186"/>
    </location>
</feature>
<dbReference type="CDD" id="cd00616">
    <property type="entry name" value="AHBA_syn"/>
    <property type="match status" value="1"/>
</dbReference>
<dbReference type="Gene3D" id="3.40.640.10">
    <property type="entry name" value="Type I PLP-dependent aspartate aminotransferase-like (Major domain)"/>
    <property type="match status" value="1"/>
</dbReference>
<evidence type="ECO:0000256" key="3">
    <source>
        <dbReference type="PIRSR" id="PIRSR000390-1"/>
    </source>
</evidence>
<feature type="modified residue" description="N6-(pyridoxal phosphate)lysine" evidence="4">
    <location>
        <position position="186"/>
    </location>
</feature>
<sequence length="370" mass="39947">MAVNVWGYLKEYEAEREEILAAVTAVLESGKLILGPHVAAFEEAFAGYCGTRFGVGCDNGTSAVMLALLAVGIQPGDEVITVANTAVPTVSAIVSAGGVPRFVDIDPATYLMDAGKLEAAVTPRTRAILPVHLFGQCAAMEAVREVADRHGLRVVEDCAQAHGAARNGRVAGSMSDAASFSFYPTKILGTYGDGGMVLTGSEETAKKLKRLRFYGMEKTYYALEHGYNSRLDEIHAAILLGKLKHLPDYIARRRQLAARYDAELADTPLTLPAVAPGNEHAYYLYVARHEKRDAVIAGLKERGVNVNISYPWPIHTMTGYTYLGYKEGDLPETERAAKEIFSLPMYPSLTDAEQDTAIAALRDTLDAVGA</sequence>
<protein>
    <submittedName>
        <fullName evidence="6">Glutamine--scyllo-inositol transaminase</fullName>
        <ecNumber evidence="6">2.6.1.50</ecNumber>
    </submittedName>
</protein>
<dbReference type="PANTHER" id="PTHR30244">
    <property type="entry name" value="TRANSAMINASE"/>
    <property type="match status" value="1"/>
</dbReference>
<dbReference type="GO" id="GO:0030170">
    <property type="term" value="F:pyridoxal phosphate binding"/>
    <property type="evidence" value="ECO:0007669"/>
    <property type="project" value="TreeGrafter"/>
</dbReference>
<evidence type="ECO:0000256" key="2">
    <source>
        <dbReference type="ARBA" id="ARBA00037999"/>
    </source>
</evidence>
<name>E1K0R9_SOLFR</name>
<dbReference type="Proteomes" id="UP000006250">
    <property type="component" value="Unassembled WGS sequence"/>
</dbReference>
<keyword evidence="1 4" id="KW-0663">Pyridoxal phosphate</keyword>
<dbReference type="AlphaFoldDB" id="E1K0R9"/>
<dbReference type="STRING" id="596151.DesfrDRAFT_3469"/>
<evidence type="ECO:0000313" key="7">
    <source>
        <dbReference type="Proteomes" id="UP000006250"/>
    </source>
</evidence>
<dbReference type="SUPFAM" id="SSF53383">
    <property type="entry name" value="PLP-dependent transferases"/>
    <property type="match status" value="1"/>
</dbReference>
<proteinExistence type="inferred from homology"/>
<keyword evidence="6" id="KW-0808">Transferase</keyword>
<dbReference type="EC" id="2.6.1.50" evidence="6"/>
<dbReference type="InterPro" id="IPR015424">
    <property type="entry name" value="PyrdxlP-dep_Trfase"/>
</dbReference>
<evidence type="ECO:0000313" key="6">
    <source>
        <dbReference type="EMBL" id="EFL49757.1"/>
    </source>
</evidence>